<dbReference type="InterPro" id="IPR018060">
    <property type="entry name" value="HTH_AraC"/>
</dbReference>
<dbReference type="Proteomes" id="UP001500620">
    <property type="component" value="Unassembled WGS sequence"/>
</dbReference>
<keyword evidence="2" id="KW-0238">DNA-binding</keyword>
<dbReference type="Gene3D" id="1.10.10.60">
    <property type="entry name" value="Homeodomain-like"/>
    <property type="match status" value="1"/>
</dbReference>
<keyword evidence="6" id="KW-1185">Reference proteome</keyword>
<evidence type="ECO:0000313" key="6">
    <source>
        <dbReference type="Proteomes" id="UP001500620"/>
    </source>
</evidence>
<dbReference type="Pfam" id="PF12833">
    <property type="entry name" value="HTH_18"/>
    <property type="match status" value="1"/>
</dbReference>
<evidence type="ECO:0000259" key="4">
    <source>
        <dbReference type="PROSITE" id="PS01124"/>
    </source>
</evidence>
<name>A0ABP8DJ26_9ACTN</name>
<reference evidence="6" key="1">
    <citation type="journal article" date="2019" name="Int. J. Syst. Evol. Microbiol.">
        <title>The Global Catalogue of Microorganisms (GCM) 10K type strain sequencing project: providing services to taxonomists for standard genome sequencing and annotation.</title>
        <authorList>
            <consortium name="The Broad Institute Genomics Platform"/>
            <consortium name="The Broad Institute Genome Sequencing Center for Infectious Disease"/>
            <person name="Wu L."/>
            <person name="Ma J."/>
        </authorList>
    </citation>
    <scope>NUCLEOTIDE SEQUENCE [LARGE SCALE GENOMIC DNA]</scope>
    <source>
        <strain evidence="6">JCM 17441</strain>
    </source>
</reference>
<accession>A0ABP8DJ26</accession>
<keyword evidence="1" id="KW-0805">Transcription regulation</keyword>
<dbReference type="EMBL" id="BAABAT010000027">
    <property type="protein sequence ID" value="GAA4257278.1"/>
    <property type="molecule type" value="Genomic_DNA"/>
</dbReference>
<dbReference type="PROSITE" id="PS01124">
    <property type="entry name" value="HTH_ARAC_FAMILY_2"/>
    <property type="match status" value="1"/>
</dbReference>
<dbReference type="RefSeq" id="WP_345134279.1">
    <property type="nucleotide sequence ID" value="NZ_BAABAT010000027.1"/>
</dbReference>
<dbReference type="SMART" id="SM00342">
    <property type="entry name" value="HTH_ARAC"/>
    <property type="match status" value="1"/>
</dbReference>
<dbReference type="PROSITE" id="PS00041">
    <property type="entry name" value="HTH_ARAC_FAMILY_1"/>
    <property type="match status" value="1"/>
</dbReference>
<dbReference type="InterPro" id="IPR018062">
    <property type="entry name" value="HTH_AraC-typ_CS"/>
</dbReference>
<feature type="domain" description="HTH araC/xylS-type" evidence="4">
    <location>
        <begin position="212"/>
        <end position="313"/>
    </location>
</feature>
<dbReference type="PANTHER" id="PTHR46796">
    <property type="entry name" value="HTH-TYPE TRANSCRIPTIONAL ACTIVATOR RHAS-RELATED"/>
    <property type="match status" value="1"/>
</dbReference>
<protein>
    <submittedName>
        <fullName evidence="5">Helix-turn-helix domain-containing protein</fullName>
    </submittedName>
</protein>
<dbReference type="InterPro" id="IPR050204">
    <property type="entry name" value="AraC_XylS_family_regulators"/>
</dbReference>
<organism evidence="5 6">
    <name type="scientific">Dactylosporangium darangshiense</name>
    <dbReference type="NCBI Taxonomy" id="579108"/>
    <lineage>
        <taxon>Bacteria</taxon>
        <taxon>Bacillati</taxon>
        <taxon>Actinomycetota</taxon>
        <taxon>Actinomycetes</taxon>
        <taxon>Micromonosporales</taxon>
        <taxon>Micromonosporaceae</taxon>
        <taxon>Dactylosporangium</taxon>
    </lineage>
</organism>
<dbReference type="SUPFAM" id="SSF46689">
    <property type="entry name" value="Homeodomain-like"/>
    <property type="match status" value="1"/>
</dbReference>
<dbReference type="PANTHER" id="PTHR46796:SF6">
    <property type="entry name" value="ARAC SUBFAMILY"/>
    <property type="match status" value="1"/>
</dbReference>
<evidence type="ECO:0000256" key="2">
    <source>
        <dbReference type="ARBA" id="ARBA00023125"/>
    </source>
</evidence>
<evidence type="ECO:0000256" key="3">
    <source>
        <dbReference type="ARBA" id="ARBA00023163"/>
    </source>
</evidence>
<dbReference type="InterPro" id="IPR009057">
    <property type="entry name" value="Homeodomain-like_sf"/>
</dbReference>
<evidence type="ECO:0000256" key="1">
    <source>
        <dbReference type="ARBA" id="ARBA00023015"/>
    </source>
</evidence>
<sequence length="319" mass="34589">MAVLLDTTALPWHQRADAVCATLATALTPASVAATAGTRSRISRWDLGPGADLLHHVSGGHRLTRTGKHLRSDNPERISLGLPRTGSVRLKHRDLPYGDRIGELQLVDLTSPYDFLVAGPSDLQAVVVDYAQLGLSVDAVRSAIPRLPGSPLYRMTLRHLRGLPEVIDALPPGPALSMLGSSTTDLIRALIASSVARQGEWTVEAVNGTLFLRLTAFIREHQRDPDLSAARLASAHAVSVRAVYAAFAQQGEQLAEWVMRGRLEGARKDLARMPASAGSVAKAAHAWGFKDARHFARRFRAAYELSPSEWQRLTATRQG</sequence>
<gene>
    <name evidence="5" type="ORF">GCM10022255_073450</name>
</gene>
<keyword evidence="3" id="KW-0804">Transcription</keyword>
<evidence type="ECO:0000313" key="5">
    <source>
        <dbReference type="EMBL" id="GAA4257278.1"/>
    </source>
</evidence>
<proteinExistence type="predicted"/>
<comment type="caution">
    <text evidence="5">The sequence shown here is derived from an EMBL/GenBank/DDBJ whole genome shotgun (WGS) entry which is preliminary data.</text>
</comment>